<dbReference type="SUPFAM" id="SSF55048">
    <property type="entry name" value="Probable ACP-binding domain of malonyl-CoA ACP transacylase"/>
    <property type="match status" value="1"/>
</dbReference>
<feature type="region of interest" description="Disordered" evidence="7">
    <location>
        <begin position="1711"/>
        <end position="1746"/>
    </location>
</feature>
<dbReference type="InterPro" id="IPR020806">
    <property type="entry name" value="PKS_PP-bd"/>
</dbReference>
<comment type="caution">
    <text evidence="11">The sequence shown here is derived from an EMBL/GenBank/DDBJ whole genome shotgun (WGS) entry which is preliminary data.</text>
</comment>
<dbReference type="Pfam" id="PF22621">
    <property type="entry name" value="CurL-like_PKS_C"/>
    <property type="match status" value="1"/>
</dbReference>
<feature type="domain" description="PKS/mFAS DH" evidence="10">
    <location>
        <begin position="1312"/>
        <end position="1580"/>
    </location>
</feature>
<feature type="domain" description="Carrier" evidence="8">
    <location>
        <begin position="1745"/>
        <end position="1822"/>
    </location>
</feature>
<dbReference type="PANTHER" id="PTHR43775">
    <property type="entry name" value="FATTY ACID SYNTHASE"/>
    <property type="match status" value="1"/>
</dbReference>
<evidence type="ECO:0000313" key="12">
    <source>
        <dbReference type="Proteomes" id="UP000317257"/>
    </source>
</evidence>
<dbReference type="EMBL" id="SBHS01000058">
    <property type="protein sequence ID" value="TWU70900.1"/>
    <property type="molecule type" value="Genomic_DNA"/>
</dbReference>
<dbReference type="GO" id="GO:0006633">
    <property type="term" value="P:fatty acid biosynthetic process"/>
    <property type="evidence" value="ECO:0007669"/>
    <property type="project" value="InterPro"/>
</dbReference>
<evidence type="ECO:0000256" key="2">
    <source>
        <dbReference type="ARBA" id="ARBA00022553"/>
    </source>
</evidence>
<evidence type="ECO:0000256" key="4">
    <source>
        <dbReference type="ARBA" id="ARBA00022737"/>
    </source>
</evidence>
<dbReference type="InterPro" id="IPR001227">
    <property type="entry name" value="Ac_transferase_dom_sf"/>
</dbReference>
<dbReference type="Gene3D" id="3.40.47.10">
    <property type="match status" value="1"/>
</dbReference>
<dbReference type="InterPro" id="IPR018201">
    <property type="entry name" value="Ketoacyl_synth_AS"/>
</dbReference>
<dbReference type="InterPro" id="IPR049551">
    <property type="entry name" value="PKS_DH_C"/>
</dbReference>
<feature type="active site" description="Proton acceptor; for dehydratase activity" evidence="6">
    <location>
        <position position="1344"/>
    </location>
</feature>
<keyword evidence="5" id="KW-0511">Multifunctional enzyme</keyword>
<feature type="region of interest" description="C-terminal hotdog fold" evidence="6">
    <location>
        <begin position="1435"/>
        <end position="1580"/>
    </location>
</feature>
<dbReference type="InterPro" id="IPR049900">
    <property type="entry name" value="PKS_mFAS_DH"/>
</dbReference>
<evidence type="ECO:0000256" key="5">
    <source>
        <dbReference type="ARBA" id="ARBA00023268"/>
    </source>
</evidence>
<dbReference type="InterPro" id="IPR001031">
    <property type="entry name" value="Thioesterase"/>
</dbReference>
<reference evidence="12" key="1">
    <citation type="submission" date="2018-12" db="EMBL/GenBank/DDBJ databases">
        <title>The complete genome of Metarhizium rileyi, a key fungal pathogen of Lepidoptera.</title>
        <authorList>
            <person name="Binneck E."/>
            <person name="Lastra C.C.L."/>
            <person name="Sosa-Gomez D.R."/>
        </authorList>
    </citation>
    <scope>NUCLEOTIDE SEQUENCE [LARGE SCALE GENOMIC DNA]</scope>
    <source>
        <strain evidence="12">Cep018-CH2</strain>
    </source>
</reference>
<dbReference type="SUPFAM" id="SSF52151">
    <property type="entry name" value="FabD/lysophospholipase-like"/>
    <property type="match status" value="1"/>
</dbReference>
<keyword evidence="3" id="KW-0808">Transferase</keyword>
<dbReference type="InterPro" id="IPR020841">
    <property type="entry name" value="PKS_Beta-ketoAc_synthase_dom"/>
</dbReference>
<dbReference type="SMART" id="SM00823">
    <property type="entry name" value="PKS_PP"/>
    <property type="match status" value="2"/>
</dbReference>
<name>A0A5C6FZ75_METRR</name>
<dbReference type="Gene3D" id="3.10.129.110">
    <property type="entry name" value="Polyketide synthase dehydratase"/>
    <property type="match status" value="2"/>
</dbReference>
<dbReference type="Pfam" id="PF00975">
    <property type="entry name" value="Thioesterase"/>
    <property type="match status" value="1"/>
</dbReference>
<dbReference type="NCBIfam" id="TIGR04532">
    <property type="entry name" value="PT_fungal_PKS"/>
    <property type="match status" value="1"/>
</dbReference>
<dbReference type="GO" id="GO:0044550">
    <property type="term" value="P:secondary metabolite biosynthetic process"/>
    <property type="evidence" value="ECO:0007669"/>
    <property type="project" value="TreeGrafter"/>
</dbReference>
<gene>
    <name evidence="11" type="ORF">ED733_001862</name>
</gene>
<dbReference type="PROSITE" id="PS50075">
    <property type="entry name" value="CARRIER"/>
    <property type="match status" value="2"/>
</dbReference>
<keyword evidence="1" id="KW-0596">Phosphopantetheine</keyword>
<dbReference type="FunFam" id="1.10.1200.10:FF:000011">
    <property type="entry name" value="Sterigmatocystin biosynthesis polyketide synthase"/>
    <property type="match status" value="2"/>
</dbReference>
<dbReference type="InterPro" id="IPR016035">
    <property type="entry name" value="Acyl_Trfase/lysoPLipase"/>
</dbReference>
<dbReference type="Pfam" id="PF16073">
    <property type="entry name" value="SAT"/>
    <property type="match status" value="1"/>
</dbReference>
<dbReference type="FunFam" id="3.40.50.1820:FF:000116">
    <property type="entry name" value="Sterigmatocystin biosynthesis polyketide synthase"/>
    <property type="match status" value="1"/>
</dbReference>
<dbReference type="Pfam" id="PF02801">
    <property type="entry name" value="Ketoacyl-synt_C"/>
    <property type="match status" value="1"/>
</dbReference>
<dbReference type="InterPro" id="IPR014030">
    <property type="entry name" value="Ketoacyl_synth_N"/>
</dbReference>
<evidence type="ECO:0000259" key="10">
    <source>
        <dbReference type="PROSITE" id="PS52019"/>
    </source>
</evidence>
<dbReference type="Pfam" id="PF00698">
    <property type="entry name" value="Acyl_transf_1"/>
    <property type="match status" value="1"/>
</dbReference>
<dbReference type="InterPro" id="IPR042104">
    <property type="entry name" value="PKS_dehydratase_sf"/>
</dbReference>
<dbReference type="GO" id="GO:0004315">
    <property type="term" value="F:3-oxoacyl-[acyl-carrier-protein] synthase activity"/>
    <property type="evidence" value="ECO:0007669"/>
    <property type="project" value="InterPro"/>
</dbReference>
<dbReference type="PANTHER" id="PTHR43775:SF45">
    <property type="entry name" value="CONIDIAL PIGMENT POLYKETIDE SYNTHASE ALB1"/>
    <property type="match status" value="1"/>
</dbReference>
<proteinExistence type="predicted"/>
<dbReference type="CDD" id="cd00833">
    <property type="entry name" value="PKS"/>
    <property type="match status" value="1"/>
</dbReference>
<dbReference type="InterPro" id="IPR016039">
    <property type="entry name" value="Thiolase-like"/>
</dbReference>
<dbReference type="InterPro" id="IPR014043">
    <property type="entry name" value="Acyl_transferase_dom"/>
</dbReference>
<dbReference type="GO" id="GO:0004312">
    <property type="term" value="F:fatty acid synthase activity"/>
    <property type="evidence" value="ECO:0007669"/>
    <property type="project" value="TreeGrafter"/>
</dbReference>
<dbReference type="InterPro" id="IPR032088">
    <property type="entry name" value="SAT"/>
</dbReference>
<dbReference type="SUPFAM" id="SSF53474">
    <property type="entry name" value="alpha/beta-Hydrolases"/>
    <property type="match status" value="1"/>
</dbReference>
<feature type="compositionally biased region" description="Basic and acidic residues" evidence="7">
    <location>
        <begin position="1590"/>
        <end position="1606"/>
    </location>
</feature>
<feature type="region of interest" description="N-terminal hotdog fold" evidence="6">
    <location>
        <begin position="1312"/>
        <end position="1424"/>
    </location>
</feature>
<dbReference type="SUPFAM" id="SSF53901">
    <property type="entry name" value="Thiolase-like"/>
    <property type="match status" value="1"/>
</dbReference>
<dbReference type="InterPro" id="IPR050091">
    <property type="entry name" value="PKS_NRPS_Biosynth_Enz"/>
</dbReference>
<dbReference type="SMART" id="SM00825">
    <property type="entry name" value="PKS_KS"/>
    <property type="match status" value="1"/>
</dbReference>
<keyword evidence="2" id="KW-0597">Phosphoprotein</keyword>
<protein>
    <submittedName>
        <fullName evidence="11">Putative PKS-like protein biosynthetic cluster</fullName>
    </submittedName>
</protein>
<dbReference type="PROSITE" id="PS52004">
    <property type="entry name" value="KS3_2"/>
    <property type="match status" value="1"/>
</dbReference>
<dbReference type="SUPFAM" id="SSF47336">
    <property type="entry name" value="ACP-like"/>
    <property type="match status" value="2"/>
</dbReference>
<dbReference type="InterPro" id="IPR029058">
    <property type="entry name" value="AB_hydrolase_fold"/>
</dbReference>
<dbReference type="Gene3D" id="3.40.366.10">
    <property type="entry name" value="Malonyl-Coenzyme A Acyl Carrier Protein, domain 2"/>
    <property type="match status" value="2"/>
</dbReference>
<dbReference type="Pfam" id="PF00109">
    <property type="entry name" value="ketoacyl-synt"/>
    <property type="match status" value="1"/>
</dbReference>
<evidence type="ECO:0000313" key="11">
    <source>
        <dbReference type="EMBL" id="TWU70900.1"/>
    </source>
</evidence>
<dbReference type="InterPro" id="IPR036736">
    <property type="entry name" value="ACP-like_sf"/>
</dbReference>
<dbReference type="InterPro" id="IPR009081">
    <property type="entry name" value="PP-bd_ACP"/>
</dbReference>
<keyword evidence="4" id="KW-0677">Repeat</keyword>
<feature type="domain" description="Ketosynthase family 3 (KS3)" evidence="9">
    <location>
        <begin position="394"/>
        <end position="829"/>
    </location>
</feature>
<dbReference type="InterPro" id="IPR014031">
    <property type="entry name" value="Ketoacyl_synth_C"/>
</dbReference>
<dbReference type="PROSITE" id="PS52019">
    <property type="entry name" value="PKS_MFAS_DH"/>
    <property type="match status" value="1"/>
</dbReference>
<dbReference type="Gene3D" id="1.10.1200.10">
    <property type="entry name" value="ACP-like"/>
    <property type="match status" value="2"/>
</dbReference>
<dbReference type="Gene3D" id="3.30.70.3290">
    <property type="match status" value="1"/>
</dbReference>
<dbReference type="FunFam" id="3.40.47.10:FF:000031">
    <property type="entry name" value="Sterigmatocystin biosynthesis polyketide synthase"/>
    <property type="match status" value="1"/>
</dbReference>
<dbReference type="Pfam" id="PF14765">
    <property type="entry name" value="PS-DH"/>
    <property type="match status" value="1"/>
</dbReference>
<accession>A0A5C6FZ75</accession>
<feature type="region of interest" description="Disordered" evidence="7">
    <location>
        <begin position="1582"/>
        <end position="1607"/>
    </location>
</feature>
<feature type="domain" description="Carrier" evidence="8">
    <location>
        <begin position="1635"/>
        <end position="1712"/>
    </location>
</feature>
<dbReference type="InterPro" id="IPR016036">
    <property type="entry name" value="Malonyl_transacylase_ACP-bd"/>
</dbReference>
<dbReference type="SMART" id="SM00827">
    <property type="entry name" value="PKS_AT"/>
    <property type="match status" value="1"/>
</dbReference>
<evidence type="ECO:0000256" key="1">
    <source>
        <dbReference type="ARBA" id="ARBA00022450"/>
    </source>
</evidence>
<evidence type="ECO:0000256" key="3">
    <source>
        <dbReference type="ARBA" id="ARBA00022679"/>
    </source>
</evidence>
<evidence type="ECO:0000259" key="8">
    <source>
        <dbReference type="PROSITE" id="PS50075"/>
    </source>
</evidence>
<dbReference type="Pfam" id="PF00550">
    <property type="entry name" value="PP-binding"/>
    <property type="match status" value="2"/>
</dbReference>
<feature type="compositionally biased region" description="Polar residues" evidence="7">
    <location>
        <begin position="1729"/>
        <end position="1738"/>
    </location>
</feature>
<dbReference type="Proteomes" id="UP000317257">
    <property type="component" value="Unassembled WGS sequence"/>
</dbReference>
<feature type="active site" description="Proton donor; for dehydratase activity" evidence="6">
    <location>
        <position position="1494"/>
    </location>
</feature>
<dbReference type="InterPro" id="IPR030918">
    <property type="entry name" value="PT_fungal_PKS"/>
</dbReference>
<evidence type="ECO:0000259" key="9">
    <source>
        <dbReference type="PROSITE" id="PS52004"/>
    </source>
</evidence>
<dbReference type="PROSITE" id="PS00606">
    <property type="entry name" value="KS3_1"/>
    <property type="match status" value="1"/>
</dbReference>
<organism evidence="11 12">
    <name type="scientific">Metarhizium rileyi (strain RCEF 4871)</name>
    <name type="common">Nomuraea rileyi</name>
    <dbReference type="NCBI Taxonomy" id="1649241"/>
    <lineage>
        <taxon>Eukaryota</taxon>
        <taxon>Fungi</taxon>
        <taxon>Dikarya</taxon>
        <taxon>Ascomycota</taxon>
        <taxon>Pezizomycotina</taxon>
        <taxon>Sordariomycetes</taxon>
        <taxon>Hypocreomycetidae</taxon>
        <taxon>Hypocreales</taxon>
        <taxon>Clavicipitaceae</taxon>
        <taxon>Metarhizium</taxon>
    </lineage>
</organism>
<feature type="compositionally biased region" description="Low complexity" evidence="7">
    <location>
        <begin position="1711"/>
        <end position="1727"/>
    </location>
</feature>
<sequence length="2408" mass="266316">MERTMINQSNPGFDSPRIFVFGDQNSCSLSNLQLLLLKKNNPYLISFVDQVNYTLRHEIACLTTTERQSFPAFFSIQNLVARELKKKNKGAALESTLATVYQLCCFFNYFGDGKRVYPQGPSNHVTGLCIGALAAAAVSSSRSLGELVQAGVDAVRVSLRVGVFVARTAALFGHQESINSHVKCAWSYAVSDSQCPLALAEEAIEIYRNKAKIPFPSSPYVSAKGPNSWTVSGPPAIVQQFLGSSQFSEPSRLTPLAVHAPYHAPHLFSMSDVEQILQDVEPVSNLSSKLPFISSSASRLIGSTFRDLLCCAVEDILIRPLDLRMTASNMQQVFEVAGETPQCALIPISTGVCPSLRLLFPPSISSRVMVPDSIMEAVGASVCPKSIGSAKAGDSKIAIIGMSGRFPEAADTEAFWDLLYQGLDVHRRVPEDRYNADLYYDATGKRKNTCKVAHGCWINEPGLFDAKFFNISPKEAEQSDPGQRLALATAYEALESAGIVADRTPSTQRDRVGVFYGMTSDDYREVSCGQNVDTYFIPGGNRAFTPGKINYFFKYCGPSVSVDTACSSSLAAIHLACNSIWRNECDTAIAGGTNVMSNPDSFVGLDRGFFLSRTGNCQTFDDEADGYCRADAVGTVVLKRLEDAIADHDPILGVIAGAHTNHSAESVSITRPHCGAQEEIFSKLITESGIHPHQVSYVEMHGTGTQAGDATEMTSVLNCFAPSTGTRRLPHESLYLGSTKANVGHSEAASGVTALIKVLLMMEKNMIPPHCGIKHKINHKFPTDLNERNVHIARTATQWKRRDEVHGIRRAFVNNFSAAGGNTALLVEDLPQHRMNQHRLDDRTAHVVTVSAKSMKSLRGNLENLRSFVWQQAPAEDFLAKLSYTTTARRMHHPFRVAVPAANCAQLLDSLDEELKRDDHGRSSESPVAFAFSGQGSQYSAMGQHLLHYATFRDEISSYDMLAQRHGFPSIMPLIDGSVDVDDLEPLVVQLGTTCLQMALASLWASFGIRPSYVVGHSLGHYAALKVAGVLTASDTIYLVGMRAHLLQNRCSRGSHAMLAIRSSVEHIQTFLDADSYDIACINGPQDTVVSGHVRDIEMLSQKLTEKGVKATRINVPFAFHSAQVDPILDELEAIASHITFHTPSLPIGCPLMGKTFVDGETPGFNAEHIRRHCRETVNFRDVLQSARDDGSISEKTAWIELGPHTVCSTLLKSNSKQGITVVPSMMRNKEGWQVLASSLAALYCQGVSITWDEYHQPFEACKEVLRLPAYSWDNKLYWIDYVHDWLLTRGDPPATASVSEPTSTLSTASVHRILHESVDKGKLTLTAECEFTSEQLSEVVLGHVVNGNRVCTSSLYTDFGVTLGMYILEKYRLDLKEHSVDVQDMTVHKALVHKDGPPMLLRIDPKMWLRHWDGTQYLIQRSIEWLKEKADQGLNSRLSSGVIYKLFSSLVDYSQAYKGMQEAIVNADDFEATAIVRFQVEQGDFRCNPMWVDSCGQLAGFVMNGHSKTPPDQVFINHGWQYFRAVRKFRREETYRTYVRMRPIEGTTYAGDVYVFDGEGIVAVCGGITFQGIPRKVLNSAMPPPKSANEARDNGRPVAARRETAKSTITSPNRLACHTKIEPLKLDAALKSASAARDPMQAVLKILSEEVGIPSANLQNDLVLTDCGIDSLLSLSISGRFREELDLDIESSVFEHCVTLADLATHLGFDTSSSDSGDTSPSSDSFEVMTSNTATPPSRSSRESVSSGQCKSVCAILAEEIGVNMSEITNDVNLEELGMDSLMSLSVLGRLREELEIELEDDFFTTHPNYGSFKLIFEPELAYEPQPRLSTELKKYRATSTLLQGSPKSARHTLFLFPDGSGSATSYAPINAVGKDVCVYGLSCPWLKSAEKLVEFGLKGLASLYVEEIRRRSPHGPYSLGGWSAGGICAYEAAIQFTRAGESVERLILLDSPNPIGLEKLPARLFDFINGLGLFGDGKAPDWLLPHFLAFIDALDEWKPVPWDHAVGREIPAPMTHVLWAEDGVCKGIDARPEYGDDDPREMAWLLENRTNFGANSWDVLVGEKNLLIERIPDANHFTMLRKGKNTEHVAAFIRTTNGGLLDEVIWLQRTSDEEDLTLLDRLLESEPQYSRRTIDGGADAHNFASSYDVIDNDYMYIKIDDDVVFIEDNAISSIVCTKLTRPDIYVVSANVVNQPMISWIHWNLGAVRPYLPEIEREYPAPEAGHQVDWRASALPSWDGSGDISANFWSSPDRKKHRWLPVRGKSSFVLDKTPIVETQYDAFGTGLQRWEVAAQEHYSFFENLESRELWRYKFNIWDFQRLRMGIQFIAMMGRDINAAKPIDRDDEEHFSVTMPKRLGKSAVADGRGVIAHYSFGPQSGLGTTDILDRYRSYAKENVCKGPMLWSP</sequence>
<evidence type="ECO:0000256" key="6">
    <source>
        <dbReference type="PROSITE-ProRule" id="PRU01363"/>
    </source>
</evidence>
<dbReference type="Gene3D" id="3.40.50.1820">
    <property type="entry name" value="alpha/beta hydrolase"/>
    <property type="match status" value="1"/>
</dbReference>
<evidence type="ECO:0000256" key="7">
    <source>
        <dbReference type="SAM" id="MobiDB-lite"/>
    </source>
</evidence>
<dbReference type="GO" id="GO:0031177">
    <property type="term" value="F:phosphopantetheine binding"/>
    <property type="evidence" value="ECO:0007669"/>
    <property type="project" value="InterPro"/>
</dbReference>